<dbReference type="EMBL" id="CP006880">
    <property type="protein sequence ID" value="AJD44634.1"/>
    <property type="molecule type" value="Genomic_DNA"/>
</dbReference>
<dbReference type="KEGG" id="rga:RGR602_PC00595"/>
<name>A0A0B4X9F4_9HYPH</name>
<reference evidence="1 2" key="1">
    <citation type="submission" date="2013-11" db="EMBL/GenBank/DDBJ databases">
        <title>Complete genome sequence of Rhizobium gallicum bv. gallicum R602.</title>
        <authorList>
            <person name="Bustos P."/>
            <person name="Santamaria R.I."/>
            <person name="Lozano L."/>
            <person name="Acosta J.L."/>
            <person name="Ormeno-Orrillo E."/>
            <person name="Rogel M.A."/>
            <person name="Romero D."/>
            <person name="Cevallos M.A."/>
            <person name="Martinez-Romero E."/>
            <person name="Gonzalez V."/>
        </authorList>
    </citation>
    <scope>NUCLEOTIDE SEQUENCE [LARGE SCALE GENOMIC DNA]</scope>
    <source>
        <strain evidence="1 2">R602</strain>
        <plasmid evidence="1 2">pRgalR602c</plasmid>
    </source>
</reference>
<keyword evidence="1" id="KW-0614">Plasmid</keyword>
<sequence length="50" mass="5693">MLRALRQEVVERPFSSGKITAKLAGEPEPDSRITLSRSRWIKQLTTPLDL</sequence>
<proteinExistence type="predicted"/>
<evidence type="ECO:0000313" key="2">
    <source>
        <dbReference type="Proteomes" id="UP000031368"/>
    </source>
</evidence>
<dbReference type="Proteomes" id="UP000031368">
    <property type="component" value="Plasmid pRgalR602c"/>
</dbReference>
<geneLocation type="plasmid" evidence="1 2">
    <name>pRgalR602c</name>
</geneLocation>
<gene>
    <name evidence="1" type="ORF">RGR602_PC00595</name>
</gene>
<accession>A0A0B4X9F4</accession>
<dbReference type="AlphaFoldDB" id="A0A0B4X9F4"/>
<dbReference type="HOGENOM" id="CLU_3121915_0_0_5"/>
<evidence type="ECO:0000313" key="1">
    <source>
        <dbReference type="EMBL" id="AJD44634.1"/>
    </source>
</evidence>
<keyword evidence="2" id="KW-1185">Reference proteome</keyword>
<protein>
    <submittedName>
        <fullName evidence="1">Uncharacterized protein</fullName>
    </submittedName>
</protein>
<organism evidence="1 2">
    <name type="scientific">Rhizobium gallicum bv. gallicum R602sp</name>
    <dbReference type="NCBI Taxonomy" id="1041138"/>
    <lineage>
        <taxon>Bacteria</taxon>
        <taxon>Pseudomonadati</taxon>
        <taxon>Pseudomonadota</taxon>
        <taxon>Alphaproteobacteria</taxon>
        <taxon>Hyphomicrobiales</taxon>
        <taxon>Rhizobiaceae</taxon>
        <taxon>Rhizobium/Agrobacterium group</taxon>
        <taxon>Rhizobium</taxon>
    </lineage>
</organism>